<sequence>MLDPRSQPPSNRNHICKKSKKKSVSSEENTQKMKKIRVIFSDPYATESSDDERNENQYAPKRIVREINIPLGVVNQPKVLETESSCQSNNNGEKAPKKSRVLTKTLNANRARPSGSKYRGVRQRKWGKWAAEIRDPFTGKRVWLGTYNTAEEGARAYDLKKLEFESMTASSEKSYNHNQNHSSLVAEDSESLLSHTSPLSVLELDSLASASASNSHVDVELNVTLTDFVVDHTIVADDQKMPNAVLELDSVASASASDSRDDGKSNGNDFGVDTIVDDQKMPNAVAVDDEPLVSQIGEGLDIGMELDSLFADDFDNLDNLLCDFGSLDDLQIGGFEDDQPSDLPEFEFDFEFGKEELAWIDEVGPLNIACP</sequence>
<keyword evidence="2" id="KW-1185">Reference proteome</keyword>
<dbReference type="Proteomes" id="UP001060215">
    <property type="component" value="Chromosome 6"/>
</dbReference>
<protein>
    <submittedName>
        <fullName evidence="1">Ethylene-responsive transcription factor ERF118</fullName>
    </submittedName>
</protein>
<evidence type="ECO:0000313" key="1">
    <source>
        <dbReference type="EMBL" id="KAI8023861.1"/>
    </source>
</evidence>
<proteinExistence type="predicted"/>
<gene>
    <name evidence="1" type="ORF">LOK49_LG03G00790</name>
</gene>
<organism evidence="1 2">
    <name type="scientific">Camellia lanceoleosa</name>
    <dbReference type="NCBI Taxonomy" id="1840588"/>
    <lineage>
        <taxon>Eukaryota</taxon>
        <taxon>Viridiplantae</taxon>
        <taxon>Streptophyta</taxon>
        <taxon>Embryophyta</taxon>
        <taxon>Tracheophyta</taxon>
        <taxon>Spermatophyta</taxon>
        <taxon>Magnoliopsida</taxon>
        <taxon>eudicotyledons</taxon>
        <taxon>Gunneridae</taxon>
        <taxon>Pentapetalae</taxon>
        <taxon>asterids</taxon>
        <taxon>Ericales</taxon>
        <taxon>Theaceae</taxon>
        <taxon>Camellia</taxon>
    </lineage>
</organism>
<evidence type="ECO:0000313" key="2">
    <source>
        <dbReference type="Proteomes" id="UP001060215"/>
    </source>
</evidence>
<reference evidence="1 2" key="1">
    <citation type="journal article" date="2022" name="Plant J.">
        <title>Chromosome-level genome of Camellia lanceoleosa provides a valuable resource for understanding genome evolution and self-incompatibility.</title>
        <authorList>
            <person name="Gong W."/>
            <person name="Xiao S."/>
            <person name="Wang L."/>
            <person name="Liao Z."/>
            <person name="Chang Y."/>
            <person name="Mo W."/>
            <person name="Hu G."/>
            <person name="Li W."/>
            <person name="Zhao G."/>
            <person name="Zhu H."/>
            <person name="Hu X."/>
            <person name="Ji K."/>
            <person name="Xiang X."/>
            <person name="Song Q."/>
            <person name="Yuan D."/>
            <person name="Jin S."/>
            <person name="Zhang L."/>
        </authorList>
    </citation>
    <scope>NUCLEOTIDE SEQUENCE [LARGE SCALE GENOMIC DNA]</scope>
    <source>
        <strain evidence="1">SQ_2022a</strain>
    </source>
</reference>
<name>A0ACC0II94_9ERIC</name>
<dbReference type="EMBL" id="CM045763">
    <property type="protein sequence ID" value="KAI8023861.1"/>
    <property type="molecule type" value="Genomic_DNA"/>
</dbReference>
<comment type="caution">
    <text evidence="1">The sequence shown here is derived from an EMBL/GenBank/DDBJ whole genome shotgun (WGS) entry which is preliminary data.</text>
</comment>
<accession>A0ACC0II94</accession>